<organism evidence="5 6">
    <name type="scientific">Cylindrodendrum hubeiense</name>
    <dbReference type="NCBI Taxonomy" id="595255"/>
    <lineage>
        <taxon>Eukaryota</taxon>
        <taxon>Fungi</taxon>
        <taxon>Dikarya</taxon>
        <taxon>Ascomycota</taxon>
        <taxon>Pezizomycotina</taxon>
        <taxon>Sordariomycetes</taxon>
        <taxon>Hypocreomycetidae</taxon>
        <taxon>Hypocreales</taxon>
        <taxon>Nectriaceae</taxon>
        <taxon>Cylindrodendrum</taxon>
    </lineage>
</organism>
<evidence type="ECO:0000313" key="5">
    <source>
        <dbReference type="EMBL" id="KAF7555238.1"/>
    </source>
</evidence>
<dbReference type="Gene3D" id="3.40.630.30">
    <property type="match status" value="1"/>
</dbReference>
<dbReference type="InterPro" id="IPR000182">
    <property type="entry name" value="GNAT_dom"/>
</dbReference>
<comment type="caution">
    <text evidence="5">The sequence shown here is derived from an EMBL/GenBank/DDBJ whole genome shotgun (WGS) entry which is preliminary data.</text>
</comment>
<dbReference type="AlphaFoldDB" id="A0A9P5HHT4"/>
<dbReference type="Proteomes" id="UP000722485">
    <property type="component" value="Unassembled WGS sequence"/>
</dbReference>
<gene>
    <name evidence="5" type="ORF">G7Z17_g2303</name>
</gene>
<evidence type="ECO:0000256" key="3">
    <source>
        <dbReference type="SAM" id="MobiDB-lite"/>
    </source>
</evidence>
<dbReference type="CDD" id="cd04301">
    <property type="entry name" value="NAT_SF"/>
    <property type="match status" value="1"/>
</dbReference>
<evidence type="ECO:0000256" key="1">
    <source>
        <dbReference type="ARBA" id="ARBA00022679"/>
    </source>
</evidence>
<protein>
    <recommendedName>
        <fullName evidence="4">N-acetyltransferase domain-containing protein</fullName>
    </recommendedName>
</protein>
<evidence type="ECO:0000256" key="2">
    <source>
        <dbReference type="ARBA" id="ARBA00023315"/>
    </source>
</evidence>
<feature type="region of interest" description="Disordered" evidence="3">
    <location>
        <begin position="1"/>
        <end position="20"/>
    </location>
</feature>
<name>A0A9P5HHT4_9HYPO</name>
<dbReference type="InterPro" id="IPR016181">
    <property type="entry name" value="Acyl_CoA_acyltransferase"/>
</dbReference>
<reference evidence="5" key="1">
    <citation type="submission" date="2020-03" db="EMBL/GenBank/DDBJ databases">
        <title>Draft Genome Sequence of Cylindrodendrum hubeiense.</title>
        <authorList>
            <person name="Buettner E."/>
            <person name="Kellner H."/>
        </authorList>
    </citation>
    <scope>NUCLEOTIDE SEQUENCE</scope>
    <source>
        <strain evidence="5">IHI 201604</strain>
    </source>
</reference>
<feature type="domain" description="N-acetyltransferase" evidence="4">
    <location>
        <begin position="24"/>
        <end position="190"/>
    </location>
</feature>
<dbReference type="PANTHER" id="PTHR43420:SF12">
    <property type="entry name" value="N-ACETYLTRANSFERASE DOMAIN-CONTAINING PROTEIN"/>
    <property type="match status" value="1"/>
</dbReference>
<proteinExistence type="predicted"/>
<keyword evidence="1" id="KW-0808">Transferase</keyword>
<keyword evidence="6" id="KW-1185">Reference proteome</keyword>
<accession>A0A9P5HHT4</accession>
<dbReference type="PROSITE" id="PS51186">
    <property type="entry name" value="GNAT"/>
    <property type="match status" value="1"/>
</dbReference>
<dbReference type="EMBL" id="JAANBB010000022">
    <property type="protein sequence ID" value="KAF7555238.1"/>
    <property type="molecule type" value="Genomic_DNA"/>
</dbReference>
<dbReference type="InterPro" id="IPR050680">
    <property type="entry name" value="YpeA/RimI_acetyltransf"/>
</dbReference>
<dbReference type="OrthoDB" id="5689at2759"/>
<dbReference type="GO" id="GO:0016747">
    <property type="term" value="F:acyltransferase activity, transferring groups other than amino-acyl groups"/>
    <property type="evidence" value="ECO:0007669"/>
    <property type="project" value="InterPro"/>
</dbReference>
<dbReference type="Pfam" id="PF00583">
    <property type="entry name" value="Acetyltransf_1"/>
    <property type="match status" value="1"/>
</dbReference>
<dbReference type="SUPFAM" id="SSF55729">
    <property type="entry name" value="Acyl-CoA N-acyltransferases (Nat)"/>
    <property type="match status" value="1"/>
</dbReference>
<evidence type="ECO:0000259" key="4">
    <source>
        <dbReference type="PROSITE" id="PS51186"/>
    </source>
</evidence>
<sequence length="199" mass="21962">MIDSASNKSENVIDSDTQDSPITVQIPPLTVADDVSFTSPLADIINTVYKDAEEDIFQPYLPRTSSAEVAQAIRNGQLAVAYLNKTGEPVGCISIKLLTADRGEFGMLALDAKHRGSGLGRQMILFAEDECRRRGCTIMQLELLVPTTVRHAGKERMAAWYLRLGYTFVKVGDFDAEYPELAKVLAGPTEYRIFEKSLV</sequence>
<dbReference type="PANTHER" id="PTHR43420">
    <property type="entry name" value="ACETYLTRANSFERASE"/>
    <property type="match status" value="1"/>
</dbReference>
<keyword evidence="2" id="KW-0012">Acyltransferase</keyword>
<evidence type="ECO:0000313" key="6">
    <source>
        <dbReference type="Proteomes" id="UP000722485"/>
    </source>
</evidence>